<dbReference type="Proteomes" id="UP000014207">
    <property type="component" value="Unassembled WGS sequence"/>
</dbReference>
<evidence type="ECO:0000313" key="1">
    <source>
        <dbReference type="EMBL" id="EOS02679.1"/>
    </source>
</evidence>
<organism evidence="1 2">
    <name type="scientific">Bacteroides thetaiotaomicron dnLKV9</name>
    <dbReference type="NCBI Taxonomy" id="1235785"/>
    <lineage>
        <taxon>Bacteria</taxon>
        <taxon>Pseudomonadati</taxon>
        <taxon>Bacteroidota</taxon>
        <taxon>Bacteroidia</taxon>
        <taxon>Bacteroidales</taxon>
        <taxon>Bacteroidaceae</taxon>
        <taxon>Bacteroides</taxon>
    </lineage>
</organism>
<proteinExistence type="predicted"/>
<dbReference type="AlphaFoldDB" id="R9HFK9"/>
<name>R9HFK9_BACT4</name>
<accession>R9HFK9</accession>
<dbReference type="EMBL" id="ASSM01000005">
    <property type="protein sequence ID" value="EOS02679.1"/>
    <property type="molecule type" value="Genomic_DNA"/>
</dbReference>
<gene>
    <name evidence="1" type="ORF">C799_00731</name>
</gene>
<evidence type="ECO:0000313" key="2">
    <source>
        <dbReference type="Proteomes" id="UP000014207"/>
    </source>
</evidence>
<reference evidence="1 2" key="1">
    <citation type="submission" date="2013-04" db="EMBL/GenBank/DDBJ databases">
        <title>The Genome Sequence of Bacteroides thetaiotaomicron dnLKV9.</title>
        <authorList>
            <consortium name="The Broad Institute Genomics Platform"/>
            <consortium name="The Broad Institute Genome Sequencing Center for Infectious Disease"/>
            <person name="Earl A."/>
            <person name="Xavier R."/>
            <person name="Kuhn K."/>
            <person name="Stappenbeck T."/>
            <person name="Walker B."/>
            <person name="Young S."/>
            <person name="Zeng Q."/>
            <person name="Gargeya S."/>
            <person name="Fitzgerald M."/>
            <person name="Haas B."/>
            <person name="Abouelleil A."/>
            <person name="Allen A.W."/>
            <person name="Alvarado L."/>
            <person name="Arachchi H.M."/>
            <person name="Berlin A.M."/>
            <person name="Chapman S.B."/>
            <person name="Gainer-Dewar J."/>
            <person name="Goldberg J."/>
            <person name="Griggs A."/>
            <person name="Gujja S."/>
            <person name="Hansen M."/>
            <person name="Howarth C."/>
            <person name="Imamovic A."/>
            <person name="Ireland A."/>
            <person name="Larimer J."/>
            <person name="McCowan C."/>
            <person name="Murphy C."/>
            <person name="Pearson M."/>
            <person name="Poon T.W."/>
            <person name="Priest M."/>
            <person name="Roberts A."/>
            <person name="Saif S."/>
            <person name="Shea T."/>
            <person name="Sisk P."/>
            <person name="Sykes S."/>
            <person name="Wortman J."/>
            <person name="Nusbaum C."/>
            <person name="Birren B."/>
        </authorList>
    </citation>
    <scope>NUCLEOTIDE SEQUENCE [LARGE SCALE GENOMIC DNA]</scope>
    <source>
        <strain evidence="2">dnLKV9</strain>
    </source>
</reference>
<sequence length="57" mass="7073">MEEFTYEEIRLKALKHNIPDNKFQIGMWAQFNGYMRRKVHRNGRHYTIYVPLQRLAY</sequence>
<dbReference type="HOGENOM" id="CLU_207629_0_0_10"/>
<protein>
    <submittedName>
        <fullName evidence="1">Uncharacterized protein</fullName>
    </submittedName>
</protein>
<comment type="caution">
    <text evidence="1">The sequence shown here is derived from an EMBL/GenBank/DDBJ whole genome shotgun (WGS) entry which is preliminary data.</text>
</comment>